<dbReference type="EMBL" id="GL379985">
    <property type="protein sequence ID" value="EGT40277.1"/>
    <property type="molecule type" value="Genomic_DNA"/>
</dbReference>
<dbReference type="SUPFAM" id="SSF103111">
    <property type="entry name" value="Activator of Hsp90 ATPase, Aha1"/>
    <property type="match status" value="1"/>
</dbReference>
<dbReference type="GO" id="GO:0005829">
    <property type="term" value="C:cytosol"/>
    <property type="evidence" value="ECO:0007669"/>
    <property type="project" value="TreeGrafter"/>
</dbReference>
<dbReference type="GO" id="GO:0006457">
    <property type="term" value="P:protein folding"/>
    <property type="evidence" value="ECO:0007669"/>
    <property type="project" value="TreeGrafter"/>
</dbReference>
<reference evidence="4" key="1">
    <citation type="submission" date="2011-07" db="EMBL/GenBank/DDBJ databases">
        <authorList>
            <consortium name="Caenorhabditis brenneri Sequencing and Analysis Consortium"/>
            <person name="Wilson R.K."/>
        </authorList>
    </citation>
    <scope>NUCLEOTIDE SEQUENCE [LARGE SCALE GENOMIC DNA]</scope>
    <source>
        <strain evidence="4">PB2801</strain>
    </source>
</reference>
<dbReference type="HOGENOM" id="CLU_049046_0_0_1"/>
<dbReference type="Pfam" id="PF08327">
    <property type="entry name" value="AHSA1"/>
    <property type="match status" value="1"/>
</dbReference>
<evidence type="ECO:0000313" key="4">
    <source>
        <dbReference type="Proteomes" id="UP000008068"/>
    </source>
</evidence>
<dbReference type="InterPro" id="IPR015310">
    <property type="entry name" value="AHSA1-like_N"/>
</dbReference>
<evidence type="ECO:0000259" key="2">
    <source>
        <dbReference type="SMART" id="SM01000"/>
    </source>
</evidence>
<evidence type="ECO:0000256" key="1">
    <source>
        <dbReference type="ARBA" id="ARBA00006817"/>
    </source>
</evidence>
<dbReference type="GO" id="GO:0001671">
    <property type="term" value="F:ATPase activator activity"/>
    <property type="evidence" value="ECO:0007669"/>
    <property type="project" value="InterPro"/>
</dbReference>
<organism evidence="4">
    <name type="scientific">Caenorhabditis brenneri</name>
    <name type="common">Nematode worm</name>
    <dbReference type="NCBI Taxonomy" id="135651"/>
    <lineage>
        <taxon>Eukaryota</taxon>
        <taxon>Metazoa</taxon>
        <taxon>Ecdysozoa</taxon>
        <taxon>Nematoda</taxon>
        <taxon>Chromadorea</taxon>
        <taxon>Rhabditida</taxon>
        <taxon>Rhabditina</taxon>
        <taxon>Rhabditomorpha</taxon>
        <taxon>Rhabditoidea</taxon>
        <taxon>Rhabditidae</taxon>
        <taxon>Peloderinae</taxon>
        <taxon>Caenorhabditis</taxon>
    </lineage>
</organism>
<dbReference type="PANTHER" id="PTHR13009">
    <property type="entry name" value="HEAT SHOCK PROTEIN 90 HSP90 CO-CHAPERONE AHA-1"/>
    <property type="match status" value="1"/>
</dbReference>
<gene>
    <name evidence="3" type="ORF">CAEBREN_24968</name>
</gene>
<dbReference type="Gene3D" id="3.15.10.20">
    <property type="entry name" value="Activator of Hsp90 ATPase Aha1, N-terminal domain"/>
    <property type="match status" value="1"/>
</dbReference>
<evidence type="ECO:0000313" key="3">
    <source>
        <dbReference type="EMBL" id="EGT40277.1"/>
    </source>
</evidence>
<dbReference type="STRING" id="135651.G0NZ04"/>
<dbReference type="FunCoup" id="G0NZ04">
    <property type="interactions" value="3441"/>
</dbReference>
<dbReference type="OrthoDB" id="567237at2759"/>
<sequence length="342" mass="38653">MAKWGEGDPRWIVEERADATNVNNWHWSEKNATPWSLNRLRELLTGFSAEDGPIVITIDEVKKIDGEATANNRKAKLIFLFEWVIEGTFIARVSGSEDEYKGKFDIPNLSDENEASEVDLNTSLDGNGPMSHQIRQVLNKSFVSKIQDVLGIYIRELKEEFSKGLILPTDKVKPQVVTKGKTTTVDKRQFQNTVIAEKDASTSGNEVFSTKEVTISDTFKATPDRVFEAITEIQFVRGWTNGSIQEWNCKEGGSFALFGNNVTGTFEKIEPNKEIVMKWRLKKYPNNHHATIHITLNDNGSGTDIKFIAKEVPTHLAEETQNGLDRYYLASISRTFGFSQRI</sequence>
<dbReference type="InParanoid" id="G0NZ04"/>
<name>G0NZ04_CAEBE</name>
<dbReference type="SMART" id="SM01000">
    <property type="entry name" value="Aha1_N"/>
    <property type="match status" value="1"/>
</dbReference>
<dbReference type="Pfam" id="PF09229">
    <property type="entry name" value="Aha1_N"/>
    <property type="match status" value="1"/>
</dbReference>
<proteinExistence type="inferred from homology"/>
<comment type="similarity">
    <text evidence="1">Belongs to the AHA1 family.</text>
</comment>
<dbReference type="GO" id="GO:0051087">
    <property type="term" value="F:protein-folding chaperone binding"/>
    <property type="evidence" value="ECO:0007669"/>
    <property type="project" value="InterPro"/>
</dbReference>
<accession>G0NZ04</accession>
<dbReference type="Gene3D" id="3.30.530.20">
    <property type="match status" value="1"/>
</dbReference>
<dbReference type="PANTHER" id="PTHR13009:SF22">
    <property type="entry name" value="LD43819P"/>
    <property type="match status" value="1"/>
</dbReference>
<dbReference type="InterPro" id="IPR036338">
    <property type="entry name" value="Aha1"/>
</dbReference>
<dbReference type="Proteomes" id="UP000008068">
    <property type="component" value="Unassembled WGS sequence"/>
</dbReference>
<dbReference type="InterPro" id="IPR023393">
    <property type="entry name" value="START-like_dom_sf"/>
</dbReference>
<protein>
    <recommendedName>
        <fullName evidence="2">Activator of Hsp90 ATPase AHSA1-like N-terminal domain-containing protein</fullName>
    </recommendedName>
</protein>
<dbReference type="OMA" id="GDCEVNQ"/>
<dbReference type="AlphaFoldDB" id="G0NZ04"/>
<feature type="domain" description="Activator of Hsp90 ATPase AHSA1-like N-terminal" evidence="2">
    <location>
        <begin position="29"/>
        <end position="163"/>
    </location>
</feature>
<dbReference type="InterPro" id="IPR013538">
    <property type="entry name" value="ASHA1/2-like_C"/>
</dbReference>
<dbReference type="eggNOG" id="KOG2936">
    <property type="taxonomic scope" value="Eukaryota"/>
</dbReference>
<dbReference type="SUPFAM" id="SSF55961">
    <property type="entry name" value="Bet v1-like"/>
    <property type="match status" value="1"/>
</dbReference>
<dbReference type="CDD" id="cd08892">
    <property type="entry name" value="SRPBCC_Aha1"/>
    <property type="match status" value="1"/>
</dbReference>
<keyword evidence="4" id="KW-1185">Reference proteome</keyword>